<feature type="transmembrane region" description="Helical" evidence="1">
    <location>
        <begin position="29"/>
        <end position="48"/>
    </location>
</feature>
<accession>A0ABV5P8R0</accession>
<dbReference type="EMBL" id="JBHMCR010000004">
    <property type="protein sequence ID" value="MFB9519572.1"/>
    <property type="molecule type" value="Genomic_DNA"/>
</dbReference>
<gene>
    <name evidence="2" type="ORF">ACFFTU_06410</name>
</gene>
<keyword evidence="1" id="KW-0812">Transmembrane</keyword>
<feature type="transmembrane region" description="Helical" evidence="1">
    <location>
        <begin position="112"/>
        <end position="133"/>
    </location>
</feature>
<dbReference type="Proteomes" id="UP001589718">
    <property type="component" value="Unassembled WGS sequence"/>
</dbReference>
<evidence type="ECO:0008006" key="4">
    <source>
        <dbReference type="Google" id="ProtNLM"/>
    </source>
</evidence>
<organism evidence="2 3">
    <name type="scientific">Streptomyces cremeus</name>
    <dbReference type="NCBI Taxonomy" id="66881"/>
    <lineage>
        <taxon>Bacteria</taxon>
        <taxon>Bacillati</taxon>
        <taxon>Actinomycetota</taxon>
        <taxon>Actinomycetes</taxon>
        <taxon>Kitasatosporales</taxon>
        <taxon>Streptomycetaceae</taxon>
        <taxon>Streptomyces</taxon>
    </lineage>
</organism>
<evidence type="ECO:0000256" key="1">
    <source>
        <dbReference type="SAM" id="Phobius"/>
    </source>
</evidence>
<protein>
    <recommendedName>
        <fullName evidence="4">Integral membrane protein</fullName>
    </recommendedName>
</protein>
<evidence type="ECO:0000313" key="3">
    <source>
        <dbReference type="Proteomes" id="UP001589718"/>
    </source>
</evidence>
<reference evidence="2 3" key="1">
    <citation type="submission" date="2024-09" db="EMBL/GenBank/DDBJ databases">
        <authorList>
            <person name="Sun Q."/>
            <person name="Mori K."/>
        </authorList>
    </citation>
    <scope>NUCLEOTIDE SEQUENCE [LARGE SCALE GENOMIC DNA]</scope>
    <source>
        <strain evidence="2 3">JCM 4362</strain>
    </source>
</reference>
<dbReference type="RefSeq" id="WP_345221114.1">
    <property type="nucleotide sequence ID" value="NZ_BAAAXE010000013.1"/>
</dbReference>
<keyword evidence="1" id="KW-0472">Membrane</keyword>
<sequence length="139" mass="14007">MGAHAVIPGRRADQPLPVGVTRSTATPRAIGGISAALGLVYGLYVGLVDRRGGELTAGNVWLGLVCGLLFAALFAGVWQALRSVTPGLRAVGFGVLTAVAMGFLASRGDGSVLGSAVLGLAVGAGIAIGTYYYCYSHTD</sequence>
<proteinExistence type="predicted"/>
<name>A0ABV5P8R0_STRCM</name>
<feature type="transmembrane region" description="Helical" evidence="1">
    <location>
        <begin position="60"/>
        <end position="81"/>
    </location>
</feature>
<comment type="caution">
    <text evidence="2">The sequence shown here is derived from an EMBL/GenBank/DDBJ whole genome shotgun (WGS) entry which is preliminary data.</text>
</comment>
<feature type="transmembrane region" description="Helical" evidence="1">
    <location>
        <begin position="87"/>
        <end position="105"/>
    </location>
</feature>
<keyword evidence="3" id="KW-1185">Reference proteome</keyword>
<keyword evidence="1" id="KW-1133">Transmembrane helix</keyword>
<evidence type="ECO:0000313" key="2">
    <source>
        <dbReference type="EMBL" id="MFB9519572.1"/>
    </source>
</evidence>